<protein>
    <submittedName>
        <fullName evidence="1">Uncharacterized protein</fullName>
    </submittedName>
</protein>
<dbReference type="Proteomes" id="UP000196317">
    <property type="component" value="Unassembled WGS sequence"/>
</dbReference>
<sequence>MLRRNFRPKIKQINLRHQDKKIFVSDKADEQKRGSVYTIRDRSLKRYPTQYKTKRACLF</sequence>
<evidence type="ECO:0000313" key="1">
    <source>
        <dbReference type="EMBL" id="OUT07594.1"/>
    </source>
</evidence>
<comment type="caution">
    <text evidence="1">The sequence shown here is derived from an EMBL/GenBank/DDBJ whole genome shotgun (WGS) entry which is preliminary data.</text>
</comment>
<dbReference type="AlphaFoldDB" id="A0A1Y5MJP7"/>
<evidence type="ECO:0000313" key="2">
    <source>
        <dbReference type="Proteomes" id="UP000196317"/>
    </source>
</evidence>
<dbReference type="EMBL" id="NDYN01000005">
    <property type="protein sequence ID" value="OUT07594.1"/>
    <property type="molecule type" value="Genomic_DNA"/>
</dbReference>
<accession>A0A1Y5MJP7</accession>
<name>A0A1Y5MJP7_9BACT</name>
<reference evidence="1 2" key="1">
    <citation type="submission" date="2017-04" db="EMBL/GenBank/DDBJ databases">
        <title>Complete genome of Campylobacter concisus ATCC 33237T and draft genomes for an additional eight well characterized C. concisus strains.</title>
        <authorList>
            <person name="Cornelius A.J."/>
            <person name="Miller W.G."/>
            <person name="Lastovica A.J."/>
            <person name="On S.L."/>
            <person name="French N.P."/>
            <person name="Vandenberg O."/>
            <person name="Biggs P.J."/>
        </authorList>
    </citation>
    <scope>NUCLEOTIDE SEQUENCE [LARGE SCALE GENOMIC DNA]</scope>
    <source>
        <strain evidence="1 2">CCUG 19995</strain>
    </source>
</reference>
<proteinExistence type="predicted"/>
<gene>
    <name evidence="1" type="ORF">B9N65_05140</name>
</gene>
<organism evidence="1 2">
    <name type="scientific">Campylobacter concisus</name>
    <dbReference type="NCBI Taxonomy" id="199"/>
    <lineage>
        <taxon>Bacteria</taxon>
        <taxon>Pseudomonadati</taxon>
        <taxon>Campylobacterota</taxon>
        <taxon>Epsilonproteobacteria</taxon>
        <taxon>Campylobacterales</taxon>
        <taxon>Campylobacteraceae</taxon>
        <taxon>Campylobacter</taxon>
    </lineage>
</organism>